<keyword evidence="5 8" id="KW-0812">Transmembrane</keyword>
<evidence type="ECO:0000256" key="8">
    <source>
        <dbReference type="SAM" id="Phobius"/>
    </source>
</evidence>
<comment type="subcellular location">
    <subcellularLocation>
        <location evidence="1">Cell membrane</location>
        <topology evidence="1">Multi-pass membrane protein</topology>
    </subcellularLocation>
</comment>
<feature type="transmembrane region" description="Helical" evidence="8">
    <location>
        <begin position="156"/>
        <end position="172"/>
    </location>
</feature>
<reference evidence="9 10" key="1">
    <citation type="submission" date="2016-10" db="EMBL/GenBank/DDBJ databases">
        <authorList>
            <person name="de Groot N.N."/>
        </authorList>
    </citation>
    <scope>NUCLEOTIDE SEQUENCE [LARGE SCALE GENOMIC DNA]</scope>
    <source>
        <strain evidence="9 10">DSM 17890</strain>
    </source>
</reference>
<dbReference type="GO" id="GO:0005886">
    <property type="term" value="C:plasma membrane"/>
    <property type="evidence" value="ECO:0007669"/>
    <property type="project" value="UniProtKB-SubCell"/>
</dbReference>
<feature type="transmembrane region" description="Helical" evidence="8">
    <location>
        <begin position="184"/>
        <end position="206"/>
    </location>
</feature>
<dbReference type="STRING" id="356660.SAMN05444336_101605"/>
<dbReference type="EMBL" id="FNMZ01000001">
    <property type="protein sequence ID" value="SDW28749.1"/>
    <property type="molecule type" value="Genomic_DNA"/>
</dbReference>
<protein>
    <submittedName>
        <fullName evidence="9">Uncharacterized protein</fullName>
    </submittedName>
</protein>
<gene>
    <name evidence="9" type="ORF">SAMN05444336_101605</name>
</gene>
<feature type="transmembrane region" description="Helical" evidence="8">
    <location>
        <begin position="272"/>
        <end position="293"/>
    </location>
</feature>
<dbReference type="Proteomes" id="UP000199118">
    <property type="component" value="Unassembled WGS sequence"/>
</dbReference>
<proteinExistence type="inferred from homology"/>
<evidence type="ECO:0000256" key="4">
    <source>
        <dbReference type="ARBA" id="ARBA00022475"/>
    </source>
</evidence>
<evidence type="ECO:0000313" key="9">
    <source>
        <dbReference type="EMBL" id="SDW28749.1"/>
    </source>
</evidence>
<feature type="transmembrane region" description="Helical" evidence="8">
    <location>
        <begin position="6"/>
        <end position="24"/>
    </location>
</feature>
<name>A0A1H2SCP8_9RHOB</name>
<dbReference type="PANTHER" id="PTHR36838:SF1">
    <property type="entry name" value="SLR1864 PROTEIN"/>
    <property type="match status" value="1"/>
</dbReference>
<dbReference type="Pfam" id="PF03547">
    <property type="entry name" value="Mem_trans"/>
    <property type="match status" value="1"/>
</dbReference>
<dbReference type="InterPro" id="IPR004776">
    <property type="entry name" value="Mem_transp_PIN-like"/>
</dbReference>
<comment type="similarity">
    <text evidence="2">Belongs to the auxin efflux carrier (TC 2.A.69) family.</text>
</comment>
<evidence type="ECO:0000256" key="2">
    <source>
        <dbReference type="ARBA" id="ARBA00010145"/>
    </source>
</evidence>
<dbReference type="AlphaFoldDB" id="A0A1H2SCP8"/>
<feature type="transmembrane region" description="Helical" evidence="8">
    <location>
        <begin position="122"/>
        <end position="144"/>
    </location>
</feature>
<organism evidence="9 10">
    <name type="scientific">Albimonas donghaensis</name>
    <dbReference type="NCBI Taxonomy" id="356660"/>
    <lineage>
        <taxon>Bacteria</taxon>
        <taxon>Pseudomonadati</taxon>
        <taxon>Pseudomonadota</taxon>
        <taxon>Alphaproteobacteria</taxon>
        <taxon>Rhodobacterales</taxon>
        <taxon>Paracoccaceae</taxon>
        <taxon>Albimonas</taxon>
    </lineage>
</organism>
<feature type="transmembrane region" description="Helical" evidence="8">
    <location>
        <begin position="36"/>
        <end position="56"/>
    </location>
</feature>
<evidence type="ECO:0000256" key="7">
    <source>
        <dbReference type="ARBA" id="ARBA00023136"/>
    </source>
</evidence>
<dbReference type="RefSeq" id="WP_092679633.1">
    <property type="nucleotide sequence ID" value="NZ_FNMZ01000001.1"/>
</dbReference>
<feature type="transmembrane region" description="Helical" evidence="8">
    <location>
        <begin position="213"/>
        <end position="231"/>
    </location>
</feature>
<evidence type="ECO:0000256" key="5">
    <source>
        <dbReference type="ARBA" id="ARBA00022692"/>
    </source>
</evidence>
<keyword evidence="6 8" id="KW-1133">Transmembrane helix</keyword>
<evidence type="ECO:0000256" key="3">
    <source>
        <dbReference type="ARBA" id="ARBA00022448"/>
    </source>
</evidence>
<keyword evidence="3" id="KW-0813">Transport</keyword>
<feature type="transmembrane region" description="Helical" evidence="8">
    <location>
        <begin position="62"/>
        <end position="83"/>
    </location>
</feature>
<keyword evidence="7 8" id="KW-0472">Membrane</keyword>
<evidence type="ECO:0000313" key="10">
    <source>
        <dbReference type="Proteomes" id="UP000199118"/>
    </source>
</evidence>
<keyword evidence="10" id="KW-1185">Reference proteome</keyword>
<sequence>MLLALTVLEIVAPVFMLGLAGWTWVKRGAEFRVDFVTRICFTISVPALLFTALARAELDPAFFASLAGAAFAAYMLAALALWVAIRLGKLSVRVWLAPLVFGNTGNVGLPVAMFAFGDEGLALAAVIFAVMACLSFTVGVWLVSGGGSPAEAAKQPIFYGAALGLLFALMDWELPSFLMRGLDLAGQMAIPLMLLTLGVSVARLSVKGAGRAIAMSVLRVILCGAAAWGAARIFGLSDIGRDALILQLTMPVAVTSYLLAERYKAEPSEVAGLVVVSTLVSVAAIPLTLAAILEGWLP</sequence>
<dbReference type="InterPro" id="IPR038770">
    <property type="entry name" value="Na+/solute_symporter_sf"/>
</dbReference>
<feature type="transmembrane region" description="Helical" evidence="8">
    <location>
        <begin position="95"/>
        <end position="116"/>
    </location>
</feature>
<dbReference type="OrthoDB" id="3238001at2"/>
<accession>A0A1H2SCP8</accession>
<dbReference type="PANTHER" id="PTHR36838">
    <property type="entry name" value="AUXIN EFFLUX CARRIER FAMILY PROTEIN"/>
    <property type="match status" value="1"/>
</dbReference>
<keyword evidence="4" id="KW-1003">Cell membrane</keyword>
<evidence type="ECO:0000256" key="6">
    <source>
        <dbReference type="ARBA" id="ARBA00022989"/>
    </source>
</evidence>
<dbReference type="Gene3D" id="1.20.1530.20">
    <property type="match status" value="1"/>
</dbReference>
<evidence type="ECO:0000256" key="1">
    <source>
        <dbReference type="ARBA" id="ARBA00004651"/>
    </source>
</evidence>
<dbReference type="GO" id="GO:0055085">
    <property type="term" value="P:transmembrane transport"/>
    <property type="evidence" value="ECO:0007669"/>
    <property type="project" value="InterPro"/>
</dbReference>
<feature type="transmembrane region" description="Helical" evidence="8">
    <location>
        <begin position="243"/>
        <end position="260"/>
    </location>
</feature>